<feature type="region of interest" description="Disordered" evidence="3">
    <location>
        <begin position="63"/>
        <end position="134"/>
    </location>
</feature>
<dbReference type="InterPro" id="IPR001138">
    <property type="entry name" value="Zn2Cys6_DnaBD"/>
</dbReference>
<dbReference type="AlphaFoldDB" id="A0A0J0XM03"/>
<dbReference type="GO" id="GO:0001080">
    <property type="term" value="P:nitrogen catabolite activation of transcription from RNA polymerase II promoter"/>
    <property type="evidence" value="ECO:0007669"/>
    <property type="project" value="TreeGrafter"/>
</dbReference>
<protein>
    <recommendedName>
        <fullName evidence="4">Zn(2)-C6 fungal-type domain-containing protein</fullName>
    </recommendedName>
</protein>
<dbReference type="EMBL" id="KQ087208">
    <property type="protein sequence ID" value="KLT42137.1"/>
    <property type="molecule type" value="Genomic_DNA"/>
</dbReference>
<evidence type="ECO:0000256" key="1">
    <source>
        <dbReference type="ARBA" id="ARBA00022723"/>
    </source>
</evidence>
<evidence type="ECO:0000313" key="5">
    <source>
        <dbReference type="EMBL" id="KLT42137.1"/>
    </source>
</evidence>
<dbReference type="InterPro" id="IPR036864">
    <property type="entry name" value="Zn2-C6_fun-type_DNA-bd_sf"/>
</dbReference>
<dbReference type="InterPro" id="IPR007219">
    <property type="entry name" value="XnlR_reg_dom"/>
</dbReference>
<dbReference type="GO" id="GO:0006351">
    <property type="term" value="P:DNA-templated transcription"/>
    <property type="evidence" value="ECO:0007669"/>
    <property type="project" value="InterPro"/>
</dbReference>
<dbReference type="Proteomes" id="UP000053611">
    <property type="component" value="Unassembled WGS sequence"/>
</dbReference>
<dbReference type="Pfam" id="PF04082">
    <property type="entry name" value="Fungal_trans"/>
    <property type="match status" value="1"/>
</dbReference>
<dbReference type="PANTHER" id="PTHR31668:SF10">
    <property type="entry name" value="ZN(II)2CYS6 TRANSCRIPTION FACTOR (EUROFUNG)"/>
    <property type="match status" value="1"/>
</dbReference>
<proteinExistence type="predicted"/>
<evidence type="ECO:0000259" key="4">
    <source>
        <dbReference type="PROSITE" id="PS00463"/>
    </source>
</evidence>
<dbReference type="PROSITE" id="PS00463">
    <property type="entry name" value="ZN2_CY6_FUNGAL_1"/>
    <property type="match status" value="1"/>
</dbReference>
<dbReference type="GeneID" id="28981448"/>
<feature type="region of interest" description="Disordered" evidence="3">
    <location>
        <begin position="1"/>
        <end position="28"/>
    </location>
</feature>
<dbReference type="PANTHER" id="PTHR31668">
    <property type="entry name" value="GLUCOSE TRANSPORT TRANSCRIPTION REGULATOR RGT1-RELATED-RELATED"/>
    <property type="match status" value="1"/>
</dbReference>
<evidence type="ECO:0000313" key="6">
    <source>
        <dbReference type="Proteomes" id="UP000053611"/>
    </source>
</evidence>
<keyword evidence="1" id="KW-0479">Metal-binding</keyword>
<sequence length="704" mass="77313">MDPAQQSPTHEKSEKPSNLRAKRSRKDRPCDHCRISKRSCLITVRGAACEHCARAGRECSFRAPPLNRHRKSSTTPTSTTNGYGPSSTEAGTSSLASRFGSTTGLGSGPSQSPSCWMGERSTLSSARPQPGSGVRAFLDTLDERVAQQEEEDTLGYSSLDADVTEEEESHYLGSGAVAQLASVSLDSRLENGATDLPYRQVADPRNPAFFLKNPSRVYGHSNAAFVAEKAYQDVLAIINGVDPTLPERLIQHFMTRTLPALPILNRQRFEACLQGWQGAGTFPYALLIGIFSHAAVHEITLRPHSKQLWSICCHVIDNEYRQARLQTLQLEIICLAGRPILNPGGNHVGICRSLGVLQLLGLHRDCSRWKLPKWERALRKRLWWNLYVMDKWNAYTYGRPVNIEATRSSIPTLSFEDGDGVGATTPKESEIAVFVAMCRLSSVLEGLLPLVLDRDTYPRRLNLDRSLLRHGASDLETLYRDLPDDLLFDPAQPSPRPGSRSLQLSHLGVELLICRLGLEREEFEYPHHLIAANKQMLIVIEHMAVFIESLRPEDFDAFWAPWSAYQLTNAITLLLQQAIRVHTCANVVQNGGPVPANILPAIRDAAIDTALAETIALLQRVLTAVQGVSTQWEVAGSAMPRINSLIKSMPAIPGIEGVQALLLPDPPAFGAVLDLEPDVDILALFDWLTGDISSGLQGGAGGVC</sequence>
<dbReference type="GO" id="GO:0000981">
    <property type="term" value="F:DNA-binding transcription factor activity, RNA polymerase II-specific"/>
    <property type="evidence" value="ECO:0007669"/>
    <property type="project" value="InterPro"/>
</dbReference>
<dbReference type="GO" id="GO:0008270">
    <property type="term" value="F:zinc ion binding"/>
    <property type="evidence" value="ECO:0007669"/>
    <property type="project" value="InterPro"/>
</dbReference>
<reference evidence="5 6" key="1">
    <citation type="submission" date="2015-03" db="EMBL/GenBank/DDBJ databases">
        <title>Genomics and transcriptomics of the oil-accumulating basidiomycete yeast T. oleaginosus allow insights into substrate utilization and the diverse evolutionary trajectories of mating systems in fungi.</title>
        <authorList>
            <consortium name="DOE Joint Genome Institute"/>
            <person name="Kourist R."/>
            <person name="Kracht O."/>
            <person name="Bracharz F."/>
            <person name="Lipzen A."/>
            <person name="Nolan M."/>
            <person name="Ohm R."/>
            <person name="Grigoriev I."/>
            <person name="Sun S."/>
            <person name="Heitman J."/>
            <person name="Bruck T."/>
            <person name="Nowrousian M."/>
        </authorList>
    </citation>
    <scope>NUCLEOTIDE SEQUENCE [LARGE SCALE GENOMIC DNA]</scope>
    <source>
        <strain evidence="5 6">IBC0246</strain>
    </source>
</reference>
<name>A0A0J0XM03_9TREE</name>
<gene>
    <name evidence="5" type="ORF">CC85DRAFT_260675</name>
</gene>
<evidence type="ECO:0000256" key="3">
    <source>
        <dbReference type="SAM" id="MobiDB-lite"/>
    </source>
</evidence>
<dbReference type="CDD" id="cd12148">
    <property type="entry name" value="fungal_TF_MHR"/>
    <property type="match status" value="1"/>
</dbReference>
<dbReference type="CDD" id="cd00067">
    <property type="entry name" value="GAL4"/>
    <property type="match status" value="1"/>
</dbReference>
<evidence type="ECO:0000256" key="2">
    <source>
        <dbReference type="ARBA" id="ARBA00023242"/>
    </source>
</evidence>
<feature type="compositionally biased region" description="Polar residues" evidence="3">
    <location>
        <begin position="73"/>
        <end position="114"/>
    </location>
</feature>
<accession>A0A0J0XM03</accession>
<dbReference type="SMART" id="SM00906">
    <property type="entry name" value="Fungal_trans"/>
    <property type="match status" value="1"/>
</dbReference>
<dbReference type="RefSeq" id="XP_018278628.1">
    <property type="nucleotide sequence ID" value="XM_018420845.1"/>
</dbReference>
<dbReference type="InterPro" id="IPR050797">
    <property type="entry name" value="Carb_Metab_Trans_Reg"/>
</dbReference>
<dbReference type="SUPFAM" id="SSF57701">
    <property type="entry name" value="Zn2/Cys6 DNA-binding domain"/>
    <property type="match status" value="1"/>
</dbReference>
<dbReference type="STRING" id="879819.A0A0J0XM03"/>
<dbReference type="GO" id="GO:0005634">
    <property type="term" value="C:nucleus"/>
    <property type="evidence" value="ECO:0007669"/>
    <property type="project" value="TreeGrafter"/>
</dbReference>
<dbReference type="OrthoDB" id="2123952at2759"/>
<feature type="domain" description="Zn(2)-C6 fungal-type" evidence="4">
    <location>
        <begin position="29"/>
        <end position="59"/>
    </location>
</feature>
<keyword evidence="2" id="KW-0539">Nucleus</keyword>
<dbReference type="GO" id="GO:0003677">
    <property type="term" value="F:DNA binding"/>
    <property type="evidence" value="ECO:0007669"/>
    <property type="project" value="InterPro"/>
</dbReference>
<keyword evidence="6" id="KW-1185">Reference proteome</keyword>
<organism evidence="5 6">
    <name type="scientific">Cutaneotrichosporon oleaginosum</name>
    <dbReference type="NCBI Taxonomy" id="879819"/>
    <lineage>
        <taxon>Eukaryota</taxon>
        <taxon>Fungi</taxon>
        <taxon>Dikarya</taxon>
        <taxon>Basidiomycota</taxon>
        <taxon>Agaricomycotina</taxon>
        <taxon>Tremellomycetes</taxon>
        <taxon>Trichosporonales</taxon>
        <taxon>Trichosporonaceae</taxon>
        <taxon>Cutaneotrichosporon</taxon>
    </lineage>
</organism>